<comment type="similarity">
    <text evidence="9 10 11">Belongs to the MurJ/MviN family.</text>
</comment>
<dbReference type="GO" id="GO:0015648">
    <property type="term" value="F:lipid-linked peptidoglycan transporter activity"/>
    <property type="evidence" value="ECO:0007669"/>
    <property type="project" value="UniProtKB-UniRule"/>
</dbReference>
<feature type="transmembrane region" description="Helical" evidence="10">
    <location>
        <begin position="349"/>
        <end position="371"/>
    </location>
</feature>
<feature type="transmembrane region" description="Helical" evidence="10">
    <location>
        <begin position="188"/>
        <end position="212"/>
    </location>
</feature>
<dbReference type="OrthoDB" id="9816572at2"/>
<organism evidence="12 13">
    <name type="scientific">Telmatospirillum siberiense</name>
    <dbReference type="NCBI Taxonomy" id="382514"/>
    <lineage>
        <taxon>Bacteria</taxon>
        <taxon>Pseudomonadati</taxon>
        <taxon>Pseudomonadota</taxon>
        <taxon>Alphaproteobacteria</taxon>
        <taxon>Rhodospirillales</taxon>
        <taxon>Rhodospirillaceae</taxon>
        <taxon>Telmatospirillum</taxon>
    </lineage>
</organism>
<feature type="transmembrane region" description="Helical" evidence="10">
    <location>
        <begin position="313"/>
        <end position="337"/>
    </location>
</feature>
<name>A0A2N3PSC4_9PROT</name>
<dbReference type="UniPathway" id="UPA00219"/>
<dbReference type="AlphaFoldDB" id="A0A2N3PSC4"/>
<feature type="transmembrane region" description="Helical" evidence="10">
    <location>
        <begin position="448"/>
        <end position="465"/>
    </location>
</feature>
<evidence type="ECO:0000256" key="8">
    <source>
        <dbReference type="ARBA" id="ARBA00060041"/>
    </source>
</evidence>
<keyword evidence="4 10" id="KW-0133">Cell shape</keyword>
<keyword evidence="10 11" id="KW-0961">Cell wall biogenesis/degradation</keyword>
<feature type="transmembrane region" description="Helical" evidence="10">
    <location>
        <begin position="165"/>
        <end position="182"/>
    </location>
</feature>
<dbReference type="PIRSF" id="PIRSF002869">
    <property type="entry name" value="MviN"/>
    <property type="match status" value="1"/>
</dbReference>
<dbReference type="GO" id="GO:0005886">
    <property type="term" value="C:plasma membrane"/>
    <property type="evidence" value="ECO:0007669"/>
    <property type="project" value="UniProtKB-SubCell"/>
</dbReference>
<dbReference type="NCBIfam" id="TIGR01695">
    <property type="entry name" value="murJ_mviN"/>
    <property type="match status" value="1"/>
</dbReference>
<keyword evidence="10 11" id="KW-0813">Transport</keyword>
<feature type="transmembrane region" description="Helical" evidence="10">
    <location>
        <begin position="274"/>
        <end position="292"/>
    </location>
</feature>
<dbReference type="PRINTS" id="PR01806">
    <property type="entry name" value="VIRFACTRMVIN"/>
</dbReference>
<dbReference type="HAMAP" id="MF_02078">
    <property type="entry name" value="MurJ_MviN"/>
    <property type="match status" value="1"/>
</dbReference>
<comment type="function">
    <text evidence="8 10 11">Involved in peptidoglycan biosynthesis. Transports lipid-linked peptidoglycan precursors from the inner to the outer leaflet of the cytoplasmic membrane.</text>
</comment>
<feature type="transmembrane region" description="Helical" evidence="10">
    <location>
        <begin position="233"/>
        <end position="254"/>
    </location>
</feature>
<feature type="transmembrane region" description="Helical" evidence="10">
    <location>
        <begin position="477"/>
        <end position="504"/>
    </location>
</feature>
<feature type="transmembrane region" description="Helical" evidence="10">
    <location>
        <begin position="88"/>
        <end position="114"/>
    </location>
</feature>
<evidence type="ECO:0000313" key="12">
    <source>
        <dbReference type="EMBL" id="PKU23311.1"/>
    </source>
</evidence>
<gene>
    <name evidence="12" type="primary">mviN</name>
    <name evidence="10" type="synonym">murJ</name>
    <name evidence="12" type="ORF">CWS72_16880</name>
</gene>
<feature type="transmembrane region" description="Helical" evidence="10">
    <location>
        <begin position="408"/>
        <end position="427"/>
    </location>
</feature>
<keyword evidence="10" id="KW-0997">Cell inner membrane</keyword>
<evidence type="ECO:0000256" key="1">
    <source>
        <dbReference type="ARBA" id="ARBA00004651"/>
    </source>
</evidence>
<sequence length="514" mass="54533">MNLTKAIATIGGWTVLSRITGLMREMLVARYLGAGTVADAFFVAFRFPNMFRALFAEGAFNAAFVPLFSGKLEGEGAAAARRFAEQCFAVLAAALLGFVIVIEIGMPWAIHILASGFDDTPGKIALAVELSRITFPYLLFISMVSLQSGVLNAMGRFAAAAGTPVLLNLTSMAVLVALVPYVETAGHAMAWGVFASGIVQFLWLVFSVRRVGMGIRLVKPSLSPEVRLMLKRVVPGAVGAGVYQVNLLINTMIASQVADGAVSYLNYADRVNQLPLGVVGIAIGTALLPLLSRQLRAGETAAALESQNRAMEVGMLLTLPAATAFLVIAAPIIAVLFERGSFTPADTRAVAPALMAFALGLPAYVLVKVLTPGFFARHDTRTPVKMALATLLINVGLNLALMGPLAHVGMALSTAVAAWLNVALLAWTLKRRGYFAVDRRLLDRLWRIVAACLVMAAVLAAGRWLLDSMLAARGLRLPALCLLVAAGGLSFAVAAVLTGAARLGEFKTMLRRRR</sequence>
<dbReference type="PANTHER" id="PTHR47019">
    <property type="entry name" value="LIPID II FLIPPASE MURJ"/>
    <property type="match status" value="1"/>
</dbReference>
<evidence type="ECO:0000256" key="10">
    <source>
        <dbReference type="HAMAP-Rule" id="MF_02078"/>
    </source>
</evidence>
<dbReference type="PANTHER" id="PTHR47019:SF1">
    <property type="entry name" value="LIPID II FLIPPASE MURJ"/>
    <property type="match status" value="1"/>
</dbReference>
<comment type="caution">
    <text evidence="12">The sequence shown here is derived from an EMBL/GenBank/DDBJ whole genome shotgun (WGS) entry which is preliminary data.</text>
</comment>
<proteinExistence type="inferred from homology"/>
<evidence type="ECO:0000256" key="9">
    <source>
        <dbReference type="ARBA" id="ARBA00061532"/>
    </source>
</evidence>
<keyword evidence="13" id="KW-1185">Reference proteome</keyword>
<accession>A0A2N3PSC4</accession>
<dbReference type="Proteomes" id="UP000233293">
    <property type="component" value="Unassembled WGS sequence"/>
</dbReference>
<evidence type="ECO:0000313" key="13">
    <source>
        <dbReference type="Proteomes" id="UP000233293"/>
    </source>
</evidence>
<feature type="transmembrane region" description="Helical" evidence="10">
    <location>
        <begin position="134"/>
        <end position="153"/>
    </location>
</feature>
<evidence type="ECO:0000256" key="4">
    <source>
        <dbReference type="ARBA" id="ARBA00022960"/>
    </source>
</evidence>
<reference evidence="13" key="1">
    <citation type="submission" date="2017-12" db="EMBL/GenBank/DDBJ databases">
        <title>Draft genome sequence of Telmatospirillum siberiense 26-4b1T, an acidotolerant peatland alphaproteobacterium potentially involved in sulfur cycling.</title>
        <authorList>
            <person name="Hausmann B."/>
            <person name="Pjevac P."/>
            <person name="Schreck K."/>
            <person name="Herbold C.W."/>
            <person name="Daims H."/>
            <person name="Wagner M."/>
            <person name="Pester M."/>
            <person name="Loy A."/>
        </authorList>
    </citation>
    <scope>NUCLEOTIDE SEQUENCE [LARGE SCALE GENOMIC DNA]</scope>
    <source>
        <strain evidence="13">26-4b1</strain>
    </source>
</reference>
<keyword evidence="7 10" id="KW-0472">Membrane</keyword>
<evidence type="ECO:0000256" key="3">
    <source>
        <dbReference type="ARBA" id="ARBA00022692"/>
    </source>
</evidence>
<evidence type="ECO:0000256" key="6">
    <source>
        <dbReference type="ARBA" id="ARBA00022989"/>
    </source>
</evidence>
<dbReference type="GO" id="GO:0008360">
    <property type="term" value="P:regulation of cell shape"/>
    <property type="evidence" value="ECO:0007669"/>
    <property type="project" value="UniProtKB-UniRule"/>
</dbReference>
<dbReference type="InterPro" id="IPR004268">
    <property type="entry name" value="MurJ"/>
</dbReference>
<evidence type="ECO:0000256" key="5">
    <source>
        <dbReference type="ARBA" id="ARBA00022984"/>
    </source>
</evidence>
<dbReference type="CDD" id="cd13123">
    <property type="entry name" value="MATE_MurJ_like"/>
    <property type="match status" value="1"/>
</dbReference>
<protein>
    <recommendedName>
        <fullName evidence="10">Probable lipid II flippase MurJ</fullName>
    </recommendedName>
</protein>
<keyword evidence="2 10" id="KW-1003">Cell membrane</keyword>
<dbReference type="GO" id="GO:0009252">
    <property type="term" value="P:peptidoglycan biosynthetic process"/>
    <property type="evidence" value="ECO:0007669"/>
    <property type="project" value="UniProtKB-UniRule"/>
</dbReference>
<evidence type="ECO:0000256" key="7">
    <source>
        <dbReference type="ARBA" id="ARBA00023136"/>
    </source>
</evidence>
<dbReference type="InterPro" id="IPR051050">
    <property type="entry name" value="Lipid_II_flippase_MurJ/MviN"/>
</dbReference>
<keyword evidence="5 10" id="KW-0573">Peptidoglycan synthesis</keyword>
<dbReference type="Pfam" id="PF03023">
    <property type="entry name" value="MurJ"/>
    <property type="match status" value="1"/>
</dbReference>
<comment type="subcellular location">
    <subcellularLocation>
        <location evidence="10">Cell inner membrane</location>
        <topology evidence="10">Multi-pass membrane protein</topology>
    </subcellularLocation>
    <subcellularLocation>
        <location evidence="1">Cell membrane</location>
        <topology evidence="1">Multi-pass membrane protein</topology>
    </subcellularLocation>
</comment>
<keyword evidence="6 10" id="KW-1133">Transmembrane helix</keyword>
<comment type="pathway">
    <text evidence="10">Cell wall biogenesis; peptidoglycan biosynthesis.</text>
</comment>
<dbReference type="RefSeq" id="WP_101251801.1">
    <property type="nucleotide sequence ID" value="NZ_PIUM01000021.1"/>
</dbReference>
<feature type="transmembrane region" description="Helical" evidence="10">
    <location>
        <begin position="383"/>
        <end position="402"/>
    </location>
</feature>
<evidence type="ECO:0000256" key="11">
    <source>
        <dbReference type="PIRNR" id="PIRNR002869"/>
    </source>
</evidence>
<keyword evidence="3 10" id="KW-0812">Transmembrane</keyword>
<dbReference type="GO" id="GO:0034204">
    <property type="term" value="P:lipid translocation"/>
    <property type="evidence" value="ECO:0007669"/>
    <property type="project" value="TreeGrafter"/>
</dbReference>
<dbReference type="GO" id="GO:0071555">
    <property type="term" value="P:cell wall organization"/>
    <property type="evidence" value="ECO:0007669"/>
    <property type="project" value="UniProtKB-UniRule"/>
</dbReference>
<dbReference type="EMBL" id="PIUM01000021">
    <property type="protein sequence ID" value="PKU23311.1"/>
    <property type="molecule type" value="Genomic_DNA"/>
</dbReference>
<evidence type="ECO:0000256" key="2">
    <source>
        <dbReference type="ARBA" id="ARBA00022475"/>
    </source>
</evidence>